<feature type="transmembrane region" description="Helical" evidence="7">
    <location>
        <begin position="124"/>
        <end position="142"/>
    </location>
</feature>
<feature type="transmembrane region" description="Helical" evidence="7">
    <location>
        <begin position="218"/>
        <end position="242"/>
    </location>
</feature>
<keyword evidence="9" id="KW-1185">Reference proteome</keyword>
<dbReference type="Pfam" id="PF01311">
    <property type="entry name" value="Bac_export_1"/>
    <property type="match status" value="1"/>
</dbReference>
<evidence type="ECO:0000256" key="1">
    <source>
        <dbReference type="ARBA" id="ARBA00004651"/>
    </source>
</evidence>
<protein>
    <submittedName>
        <fullName evidence="8">Flagellar biosynthesis protein FliR</fullName>
    </submittedName>
</protein>
<gene>
    <name evidence="8" type="ORF">ETAA8_42550</name>
</gene>
<comment type="similarity">
    <text evidence="2">Belongs to the FliR/MopE/SpaR family.</text>
</comment>
<dbReference type="PANTHER" id="PTHR30065">
    <property type="entry name" value="FLAGELLAR BIOSYNTHETIC PROTEIN FLIR"/>
    <property type="match status" value="1"/>
</dbReference>
<sequence length="268" mass="28392">MLSPLLTLYLNQFLIFVLVLTRIGALIMTLPVLGGSTIPVQIRAFLAVAVAFLIAPLHWGHQLPEIENMGALGLLMAREMILGLALGTSVMILLSGMQLAGQVISQMSGLSLADVANPTFDTTVPILSQLLESVAIALFFLLGGHRLVLAALLDSFTWLPPGAATLPDELPMALVEVTAHSFHVGIRASAPVMVALFLAVLVVALISRTLPQLNAVAIGLNFNAIIVPLMIAITIGSAAITFQEELGGVLQRMRDVITDTSPAIQQTH</sequence>
<dbReference type="GO" id="GO:0005886">
    <property type="term" value="C:plasma membrane"/>
    <property type="evidence" value="ECO:0007669"/>
    <property type="project" value="UniProtKB-SubCell"/>
</dbReference>
<keyword evidence="8" id="KW-0966">Cell projection</keyword>
<dbReference type="InterPro" id="IPR002010">
    <property type="entry name" value="T3SS_IM_R"/>
</dbReference>
<dbReference type="GO" id="GO:0006605">
    <property type="term" value="P:protein targeting"/>
    <property type="evidence" value="ECO:0007669"/>
    <property type="project" value="InterPro"/>
</dbReference>
<keyword evidence="6 7" id="KW-0472">Membrane</keyword>
<accession>A0A517YFZ9</accession>
<dbReference type="PRINTS" id="PR00953">
    <property type="entry name" value="TYPE3IMRPROT"/>
</dbReference>
<evidence type="ECO:0000313" key="8">
    <source>
        <dbReference type="EMBL" id="QDU29148.1"/>
    </source>
</evidence>
<feature type="transmembrane region" description="Helical" evidence="7">
    <location>
        <begin position="40"/>
        <end position="59"/>
    </location>
</feature>
<keyword evidence="5 7" id="KW-1133">Transmembrane helix</keyword>
<feature type="transmembrane region" description="Helical" evidence="7">
    <location>
        <begin position="80"/>
        <end position="104"/>
    </location>
</feature>
<evidence type="ECO:0000256" key="7">
    <source>
        <dbReference type="SAM" id="Phobius"/>
    </source>
</evidence>
<dbReference type="Proteomes" id="UP000315017">
    <property type="component" value="Chromosome"/>
</dbReference>
<evidence type="ECO:0000256" key="2">
    <source>
        <dbReference type="ARBA" id="ARBA00009772"/>
    </source>
</evidence>
<keyword evidence="3" id="KW-1003">Cell membrane</keyword>
<dbReference type="PANTHER" id="PTHR30065:SF1">
    <property type="entry name" value="SURFACE PRESENTATION OF ANTIGENS PROTEIN SPAR"/>
    <property type="match status" value="1"/>
</dbReference>
<dbReference type="EMBL" id="CP036274">
    <property type="protein sequence ID" value="QDU29148.1"/>
    <property type="molecule type" value="Genomic_DNA"/>
</dbReference>
<evidence type="ECO:0000313" key="9">
    <source>
        <dbReference type="Proteomes" id="UP000315017"/>
    </source>
</evidence>
<dbReference type="KEGG" id="aagg:ETAA8_42550"/>
<reference evidence="8 9" key="1">
    <citation type="submission" date="2019-02" db="EMBL/GenBank/DDBJ databases">
        <title>Deep-cultivation of Planctomycetes and their phenomic and genomic characterization uncovers novel biology.</title>
        <authorList>
            <person name="Wiegand S."/>
            <person name="Jogler M."/>
            <person name="Boedeker C."/>
            <person name="Pinto D."/>
            <person name="Vollmers J."/>
            <person name="Rivas-Marin E."/>
            <person name="Kohn T."/>
            <person name="Peeters S.H."/>
            <person name="Heuer A."/>
            <person name="Rast P."/>
            <person name="Oberbeckmann S."/>
            <person name="Bunk B."/>
            <person name="Jeske O."/>
            <person name="Meyerdierks A."/>
            <person name="Storesund J.E."/>
            <person name="Kallscheuer N."/>
            <person name="Luecker S."/>
            <person name="Lage O.M."/>
            <person name="Pohl T."/>
            <person name="Merkel B.J."/>
            <person name="Hornburger P."/>
            <person name="Mueller R.-W."/>
            <person name="Bruemmer F."/>
            <person name="Labrenz M."/>
            <person name="Spormann A.M."/>
            <person name="Op den Camp H."/>
            <person name="Overmann J."/>
            <person name="Amann R."/>
            <person name="Jetten M.S.M."/>
            <person name="Mascher T."/>
            <person name="Medema M.H."/>
            <person name="Devos D.P."/>
            <person name="Kaster A.-K."/>
            <person name="Ovreas L."/>
            <person name="Rohde M."/>
            <person name="Galperin M.Y."/>
            <person name="Jogler C."/>
        </authorList>
    </citation>
    <scope>NUCLEOTIDE SEQUENCE [LARGE SCALE GENOMIC DNA]</scope>
    <source>
        <strain evidence="8 9">ETA_A8</strain>
    </source>
</reference>
<comment type="subcellular location">
    <subcellularLocation>
        <location evidence="1">Cell membrane</location>
        <topology evidence="1">Multi-pass membrane protein</topology>
    </subcellularLocation>
</comment>
<evidence type="ECO:0000256" key="5">
    <source>
        <dbReference type="ARBA" id="ARBA00022989"/>
    </source>
</evidence>
<evidence type="ECO:0000256" key="6">
    <source>
        <dbReference type="ARBA" id="ARBA00023136"/>
    </source>
</evidence>
<dbReference type="AlphaFoldDB" id="A0A517YFZ9"/>
<organism evidence="8 9">
    <name type="scientific">Anatilimnocola aggregata</name>
    <dbReference type="NCBI Taxonomy" id="2528021"/>
    <lineage>
        <taxon>Bacteria</taxon>
        <taxon>Pseudomonadati</taxon>
        <taxon>Planctomycetota</taxon>
        <taxon>Planctomycetia</taxon>
        <taxon>Pirellulales</taxon>
        <taxon>Pirellulaceae</taxon>
        <taxon>Anatilimnocola</taxon>
    </lineage>
</organism>
<evidence type="ECO:0000256" key="4">
    <source>
        <dbReference type="ARBA" id="ARBA00022692"/>
    </source>
</evidence>
<keyword evidence="8" id="KW-0969">Cilium</keyword>
<feature type="transmembrane region" description="Helical" evidence="7">
    <location>
        <begin position="12"/>
        <end position="34"/>
    </location>
</feature>
<keyword evidence="8" id="KW-0282">Flagellum</keyword>
<feature type="transmembrane region" description="Helical" evidence="7">
    <location>
        <begin position="186"/>
        <end position="206"/>
    </location>
</feature>
<evidence type="ECO:0000256" key="3">
    <source>
        <dbReference type="ARBA" id="ARBA00022475"/>
    </source>
</evidence>
<proteinExistence type="inferred from homology"/>
<name>A0A517YFZ9_9BACT</name>
<keyword evidence="4 7" id="KW-0812">Transmembrane</keyword>